<name>A0A9D4REX7_DREPO</name>
<evidence type="ECO:0000256" key="6">
    <source>
        <dbReference type="ARBA" id="ARBA00022840"/>
    </source>
</evidence>
<dbReference type="InterPro" id="IPR001267">
    <property type="entry name" value="Thymidine_kinase"/>
</dbReference>
<evidence type="ECO:0000256" key="10">
    <source>
        <dbReference type="RuleBase" id="RU004165"/>
    </source>
</evidence>
<evidence type="ECO:0000256" key="2">
    <source>
        <dbReference type="ARBA" id="ARBA00022634"/>
    </source>
</evidence>
<dbReference type="Gene3D" id="3.30.60.20">
    <property type="match status" value="1"/>
</dbReference>
<dbReference type="SUPFAM" id="SSF57716">
    <property type="entry name" value="Glucocorticoid receptor-like (DNA-binding domain)"/>
    <property type="match status" value="1"/>
</dbReference>
<dbReference type="Pfam" id="PF00265">
    <property type="entry name" value="TK"/>
    <property type="match status" value="1"/>
</dbReference>
<dbReference type="GO" id="GO:0046104">
    <property type="term" value="P:thymidine metabolic process"/>
    <property type="evidence" value="ECO:0007669"/>
    <property type="project" value="TreeGrafter"/>
</dbReference>
<keyword evidence="3 9" id="KW-0808">Transferase</keyword>
<dbReference type="EC" id="2.7.1.21" evidence="9"/>
<dbReference type="Proteomes" id="UP000828390">
    <property type="component" value="Unassembled WGS sequence"/>
</dbReference>
<keyword evidence="5 9" id="KW-0418">Kinase</keyword>
<evidence type="ECO:0000313" key="12">
    <source>
        <dbReference type="EMBL" id="KAH3864092.1"/>
    </source>
</evidence>
<dbReference type="GO" id="GO:0071897">
    <property type="term" value="P:DNA biosynthetic process"/>
    <property type="evidence" value="ECO:0007669"/>
    <property type="project" value="UniProtKB-KW"/>
</dbReference>
<comment type="catalytic activity">
    <reaction evidence="8">
        <text>thymidine + ATP = dTMP + ADP + H(+)</text>
        <dbReference type="Rhea" id="RHEA:19129"/>
        <dbReference type="ChEBI" id="CHEBI:15378"/>
        <dbReference type="ChEBI" id="CHEBI:17748"/>
        <dbReference type="ChEBI" id="CHEBI:30616"/>
        <dbReference type="ChEBI" id="CHEBI:63528"/>
        <dbReference type="ChEBI" id="CHEBI:456216"/>
        <dbReference type="EC" id="2.7.1.21"/>
    </reaction>
    <physiologicalReaction direction="left-to-right" evidence="8">
        <dbReference type="Rhea" id="RHEA:19130"/>
    </physiologicalReaction>
</comment>
<comment type="similarity">
    <text evidence="1 10">Belongs to the thymidine kinase family.</text>
</comment>
<comment type="caution">
    <text evidence="12">The sequence shown here is derived from an EMBL/GenBank/DDBJ whole genome shotgun (WGS) entry which is preliminary data.</text>
</comment>
<keyword evidence="13" id="KW-1185">Reference proteome</keyword>
<dbReference type="OrthoDB" id="439028at2759"/>
<evidence type="ECO:0000256" key="4">
    <source>
        <dbReference type="ARBA" id="ARBA00022741"/>
    </source>
</evidence>
<sequence length="255" mass="28274">MMALSPALSSPLMNNQKHMGHIQVIFGPMFSGKTTELMRRMKRYQIANYNCLVVKYANDVRYDKDGIATHDRQTLPAVSARILSELRASADQYEIIGIDEGQFFPDVVSFCDEMANRGKIVIVAALDGTFQRKGFGDILNLVPLAENVIKLSAVCMTCNSDGHFTKRITADQSVEVIGGADMYQAVCRDCYRSTVKKSPRKSPYKSPYKSENVRPSGEVVLSPQKGTPTVLGERSITSLQNGINRQLFVSSPPRI</sequence>
<dbReference type="GO" id="GO:0005524">
    <property type="term" value="F:ATP binding"/>
    <property type="evidence" value="ECO:0007669"/>
    <property type="project" value="UniProtKB-KW"/>
</dbReference>
<dbReference type="InterPro" id="IPR027417">
    <property type="entry name" value="P-loop_NTPase"/>
</dbReference>
<dbReference type="FunFam" id="3.40.50.300:FF:000761">
    <property type="entry name" value="Thymidine kinase"/>
    <property type="match status" value="1"/>
</dbReference>
<dbReference type="Gene3D" id="3.40.50.300">
    <property type="entry name" value="P-loop containing nucleotide triphosphate hydrolases"/>
    <property type="match status" value="1"/>
</dbReference>
<organism evidence="12 13">
    <name type="scientific">Dreissena polymorpha</name>
    <name type="common">Zebra mussel</name>
    <name type="synonym">Mytilus polymorpha</name>
    <dbReference type="NCBI Taxonomy" id="45954"/>
    <lineage>
        <taxon>Eukaryota</taxon>
        <taxon>Metazoa</taxon>
        <taxon>Spiralia</taxon>
        <taxon>Lophotrochozoa</taxon>
        <taxon>Mollusca</taxon>
        <taxon>Bivalvia</taxon>
        <taxon>Autobranchia</taxon>
        <taxon>Heteroconchia</taxon>
        <taxon>Euheterodonta</taxon>
        <taxon>Imparidentia</taxon>
        <taxon>Neoheterodontei</taxon>
        <taxon>Myida</taxon>
        <taxon>Dreissenoidea</taxon>
        <taxon>Dreissenidae</taxon>
        <taxon>Dreissena</taxon>
    </lineage>
</organism>
<keyword evidence="6 9" id="KW-0067">ATP-binding</keyword>
<comment type="subunit">
    <text evidence="7">Homotetramer. Tetramerization from dimerization is induced by ATP and increases catalytic efficiency due to a high affinity for thymidine. Tetramerization is inhibited by phosphorylation at Ser-13. Interacts (via the KEN box) with FZR1.</text>
</comment>
<proteinExistence type="inferred from homology"/>
<reference evidence="12" key="1">
    <citation type="journal article" date="2019" name="bioRxiv">
        <title>The Genome of the Zebra Mussel, Dreissena polymorpha: A Resource for Invasive Species Research.</title>
        <authorList>
            <person name="McCartney M.A."/>
            <person name="Auch B."/>
            <person name="Kono T."/>
            <person name="Mallez S."/>
            <person name="Zhang Y."/>
            <person name="Obille A."/>
            <person name="Becker A."/>
            <person name="Abrahante J.E."/>
            <person name="Garbe J."/>
            <person name="Badalamenti J.P."/>
            <person name="Herman A."/>
            <person name="Mangelson H."/>
            <person name="Liachko I."/>
            <person name="Sullivan S."/>
            <person name="Sone E.D."/>
            <person name="Koren S."/>
            <person name="Silverstein K.A.T."/>
            <person name="Beckman K.B."/>
            <person name="Gohl D.M."/>
        </authorList>
    </citation>
    <scope>NUCLEOTIDE SEQUENCE</scope>
    <source>
        <strain evidence="12">Duluth1</strain>
        <tissue evidence="12">Whole animal</tissue>
    </source>
</reference>
<evidence type="ECO:0000256" key="9">
    <source>
        <dbReference type="RuleBase" id="RU000544"/>
    </source>
</evidence>
<gene>
    <name evidence="12" type="ORF">DPMN_027106</name>
</gene>
<dbReference type="PANTHER" id="PTHR11441:SF0">
    <property type="entry name" value="THYMIDINE KINASE, CYTOSOLIC"/>
    <property type="match status" value="1"/>
</dbReference>
<protein>
    <recommendedName>
        <fullName evidence="9">Thymidine kinase</fullName>
        <ecNumber evidence="9">2.7.1.21</ecNumber>
    </recommendedName>
</protein>
<reference evidence="12" key="2">
    <citation type="submission" date="2020-11" db="EMBL/GenBank/DDBJ databases">
        <authorList>
            <person name="McCartney M.A."/>
            <person name="Auch B."/>
            <person name="Kono T."/>
            <person name="Mallez S."/>
            <person name="Becker A."/>
            <person name="Gohl D.M."/>
            <person name="Silverstein K.A.T."/>
            <person name="Koren S."/>
            <person name="Bechman K.B."/>
            <person name="Herman A."/>
            <person name="Abrahante J.E."/>
            <person name="Garbe J."/>
        </authorList>
    </citation>
    <scope>NUCLEOTIDE SEQUENCE</scope>
    <source>
        <strain evidence="12">Duluth1</strain>
        <tissue evidence="12">Whole animal</tissue>
    </source>
</reference>
<evidence type="ECO:0000313" key="13">
    <source>
        <dbReference type="Proteomes" id="UP000828390"/>
    </source>
</evidence>
<dbReference type="AlphaFoldDB" id="A0A9D4REX7"/>
<evidence type="ECO:0000256" key="1">
    <source>
        <dbReference type="ARBA" id="ARBA00007587"/>
    </source>
</evidence>
<feature type="region of interest" description="Disordered" evidence="11">
    <location>
        <begin position="197"/>
        <end position="229"/>
    </location>
</feature>
<dbReference type="PROSITE" id="PS00603">
    <property type="entry name" value="TK_CELLULAR_TYPE"/>
    <property type="match status" value="1"/>
</dbReference>
<evidence type="ECO:0000256" key="11">
    <source>
        <dbReference type="SAM" id="MobiDB-lite"/>
    </source>
</evidence>
<accession>A0A9D4REX7</accession>
<evidence type="ECO:0000256" key="7">
    <source>
        <dbReference type="ARBA" id="ARBA00046642"/>
    </source>
</evidence>
<dbReference type="SUPFAM" id="SSF52540">
    <property type="entry name" value="P-loop containing nucleoside triphosphate hydrolases"/>
    <property type="match status" value="1"/>
</dbReference>
<keyword evidence="4 9" id="KW-0547">Nucleotide-binding</keyword>
<dbReference type="GO" id="GO:0004797">
    <property type="term" value="F:thymidine kinase activity"/>
    <property type="evidence" value="ECO:0007669"/>
    <property type="project" value="UniProtKB-EC"/>
</dbReference>
<dbReference type="EMBL" id="JAIWYP010000002">
    <property type="protein sequence ID" value="KAH3864092.1"/>
    <property type="molecule type" value="Genomic_DNA"/>
</dbReference>
<evidence type="ECO:0000256" key="8">
    <source>
        <dbReference type="ARBA" id="ARBA00048113"/>
    </source>
</evidence>
<evidence type="ECO:0000256" key="5">
    <source>
        <dbReference type="ARBA" id="ARBA00022777"/>
    </source>
</evidence>
<evidence type="ECO:0000256" key="3">
    <source>
        <dbReference type="ARBA" id="ARBA00022679"/>
    </source>
</evidence>
<dbReference type="InterPro" id="IPR020633">
    <property type="entry name" value="Thymidine_kinase_CS"/>
</dbReference>
<keyword evidence="2 9" id="KW-0237">DNA synthesis</keyword>
<dbReference type="PANTHER" id="PTHR11441">
    <property type="entry name" value="THYMIDINE KINASE"/>
    <property type="match status" value="1"/>
</dbReference>